<evidence type="ECO:0000256" key="1">
    <source>
        <dbReference type="SAM" id="MobiDB-lite"/>
    </source>
</evidence>
<dbReference type="EMBL" id="CAJNOK010058364">
    <property type="protein sequence ID" value="CAF1629076.1"/>
    <property type="molecule type" value="Genomic_DNA"/>
</dbReference>
<evidence type="ECO:0000313" key="2">
    <source>
        <dbReference type="EMBL" id="CAF1629076.1"/>
    </source>
</evidence>
<accession>A0A8S2WPQ8</accession>
<evidence type="ECO:0000313" key="4">
    <source>
        <dbReference type="Proteomes" id="UP000682733"/>
    </source>
</evidence>
<sequence>NRSRPTTQSGSNVKESADSNSATIDDNEADRTERFSMCKN</sequence>
<evidence type="ECO:0000313" key="3">
    <source>
        <dbReference type="EMBL" id="CAF4454022.1"/>
    </source>
</evidence>
<feature type="region of interest" description="Disordered" evidence="1">
    <location>
        <begin position="1"/>
        <end position="40"/>
    </location>
</feature>
<protein>
    <submittedName>
        <fullName evidence="3">Uncharacterized protein</fullName>
    </submittedName>
</protein>
<feature type="compositionally biased region" description="Basic and acidic residues" evidence="1">
    <location>
        <begin position="29"/>
        <end position="40"/>
    </location>
</feature>
<feature type="non-terminal residue" evidence="3">
    <location>
        <position position="1"/>
    </location>
</feature>
<proteinExistence type="predicted"/>
<name>A0A8S2WPQ8_9BILA</name>
<dbReference type="EMBL" id="CAJOBA010083843">
    <property type="protein sequence ID" value="CAF4454022.1"/>
    <property type="molecule type" value="Genomic_DNA"/>
</dbReference>
<feature type="compositionally biased region" description="Polar residues" evidence="1">
    <location>
        <begin position="1"/>
        <end position="24"/>
    </location>
</feature>
<dbReference type="AlphaFoldDB" id="A0A8S2WPQ8"/>
<gene>
    <name evidence="2" type="ORF">OVA965_LOCUS43619</name>
    <name evidence="3" type="ORF">TMI583_LOCUS45951</name>
</gene>
<organism evidence="3 4">
    <name type="scientific">Didymodactylos carnosus</name>
    <dbReference type="NCBI Taxonomy" id="1234261"/>
    <lineage>
        <taxon>Eukaryota</taxon>
        <taxon>Metazoa</taxon>
        <taxon>Spiralia</taxon>
        <taxon>Gnathifera</taxon>
        <taxon>Rotifera</taxon>
        <taxon>Eurotatoria</taxon>
        <taxon>Bdelloidea</taxon>
        <taxon>Philodinida</taxon>
        <taxon>Philodinidae</taxon>
        <taxon>Didymodactylos</taxon>
    </lineage>
</organism>
<dbReference type="Proteomes" id="UP000682733">
    <property type="component" value="Unassembled WGS sequence"/>
</dbReference>
<reference evidence="3" key="1">
    <citation type="submission" date="2021-02" db="EMBL/GenBank/DDBJ databases">
        <authorList>
            <person name="Nowell W R."/>
        </authorList>
    </citation>
    <scope>NUCLEOTIDE SEQUENCE</scope>
</reference>
<comment type="caution">
    <text evidence="3">The sequence shown here is derived from an EMBL/GenBank/DDBJ whole genome shotgun (WGS) entry which is preliminary data.</text>
</comment>
<dbReference type="Proteomes" id="UP000677228">
    <property type="component" value="Unassembled WGS sequence"/>
</dbReference>